<dbReference type="Pfam" id="PF00419">
    <property type="entry name" value="Fimbrial"/>
    <property type="match status" value="1"/>
</dbReference>
<gene>
    <name evidence="3" type="ORF">FZO59_20380</name>
</gene>
<dbReference type="InterPro" id="IPR036937">
    <property type="entry name" value="Adhesion_dom_fimbrial_sf"/>
</dbReference>
<evidence type="ECO:0000259" key="2">
    <source>
        <dbReference type="Pfam" id="PF00419"/>
    </source>
</evidence>
<dbReference type="InterPro" id="IPR008966">
    <property type="entry name" value="Adhesion_dom_sf"/>
</dbReference>
<comment type="caution">
    <text evidence="3">The sequence shown here is derived from an EMBL/GenBank/DDBJ whole genome shotgun (WGS) entry which is preliminary data.</text>
</comment>
<dbReference type="EMBL" id="VTFR01000013">
    <property type="protein sequence ID" value="TYT29597.1"/>
    <property type="molecule type" value="Genomic_DNA"/>
</dbReference>
<feature type="signal peptide" evidence="1">
    <location>
        <begin position="1"/>
        <end position="23"/>
    </location>
</feature>
<organism evidence="3 4">
    <name type="scientific">Lelliottia nimipressuralis</name>
    <dbReference type="NCBI Taxonomy" id="69220"/>
    <lineage>
        <taxon>Bacteria</taxon>
        <taxon>Pseudomonadati</taxon>
        <taxon>Pseudomonadota</taxon>
        <taxon>Gammaproteobacteria</taxon>
        <taxon>Enterobacterales</taxon>
        <taxon>Enterobacteriaceae</taxon>
        <taxon>Lelliottia</taxon>
    </lineage>
</organism>
<accession>A0ABY3NXD6</accession>
<dbReference type="PANTHER" id="PTHR33420:SF27">
    <property type="entry name" value="PROTEIN FIMG"/>
    <property type="match status" value="1"/>
</dbReference>
<keyword evidence="4" id="KW-1185">Reference proteome</keyword>
<protein>
    <submittedName>
        <fullName evidence="3">Type 1 fimbrial protein</fullName>
    </submittedName>
</protein>
<keyword evidence="1" id="KW-0732">Signal</keyword>
<name>A0ABY3NXD6_9ENTR</name>
<feature type="chain" id="PRO_5046132044" evidence="1">
    <location>
        <begin position="24"/>
        <end position="174"/>
    </location>
</feature>
<dbReference type="PANTHER" id="PTHR33420">
    <property type="entry name" value="FIMBRIAL SUBUNIT ELFA-RELATED"/>
    <property type="match status" value="1"/>
</dbReference>
<sequence>MMNKLYLTGVLQAIFCFTAHVHASEVNTVTINYSGLVVAATCEVKTNNVDIIFKDAIGANTLATLGDATDWNSGYSIELVDCEPGSRVSMTMAGTPDKDIQFYKNEGTAENVMIELSGDEENHSYQNGYLKVFDLDPQQSDLSIPLKARLLNNGHGPATPGQVKAIITASFIYN</sequence>
<dbReference type="InterPro" id="IPR050263">
    <property type="entry name" value="Bact_Fimbrial_Adh_Pro"/>
</dbReference>
<dbReference type="Proteomes" id="UP000323910">
    <property type="component" value="Unassembled WGS sequence"/>
</dbReference>
<evidence type="ECO:0000256" key="1">
    <source>
        <dbReference type="SAM" id="SignalP"/>
    </source>
</evidence>
<dbReference type="Gene3D" id="2.60.40.1090">
    <property type="entry name" value="Fimbrial-type adhesion domain"/>
    <property type="match status" value="1"/>
</dbReference>
<dbReference type="InterPro" id="IPR000259">
    <property type="entry name" value="Adhesion_dom_fimbrial"/>
</dbReference>
<evidence type="ECO:0000313" key="3">
    <source>
        <dbReference type="EMBL" id="TYT29597.1"/>
    </source>
</evidence>
<proteinExistence type="predicted"/>
<dbReference type="RefSeq" id="WP_129035307.1">
    <property type="nucleotide sequence ID" value="NZ_SDDX01000010.1"/>
</dbReference>
<reference evidence="3 4" key="1">
    <citation type="submission" date="2019-08" db="EMBL/GenBank/DDBJ databases">
        <title>The draft genome of Lelliottia nimipressuralis strain CICC 24156.</title>
        <authorList>
            <person name="Wu W."/>
            <person name="Feng Y."/>
            <person name="Zong Z."/>
        </authorList>
    </citation>
    <scope>NUCLEOTIDE SEQUENCE [LARGE SCALE GENOMIC DNA]</scope>
    <source>
        <strain evidence="3 4">CICC 24156</strain>
    </source>
</reference>
<feature type="domain" description="Fimbrial-type adhesion" evidence="2">
    <location>
        <begin position="31"/>
        <end position="173"/>
    </location>
</feature>
<evidence type="ECO:0000313" key="4">
    <source>
        <dbReference type="Proteomes" id="UP000323910"/>
    </source>
</evidence>
<dbReference type="SUPFAM" id="SSF49401">
    <property type="entry name" value="Bacterial adhesins"/>
    <property type="match status" value="1"/>
</dbReference>